<reference evidence="6 7" key="1">
    <citation type="submission" date="2019-03" db="EMBL/GenBank/DDBJ databases">
        <title>Genomic Encyclopedia of Type Strains, Phase IV (KMG-IV): sequencing the most valuable type-strain genomes for metagenomic binning, comparative biology and taxonomic classification.</title>
        <authorList>
            <person name="Goeker M."/>
        </authorList>
    </citation>
    <scope>NUCLEOTIDE SEQUENCE [LARGE SCALE GENOMIC DNA]</scope>
    <source>
        <strain evidence="6 7">DSM 28404</strain>
    </source>
</reference>
<dbReference type="GO" id="GO:0055085">
    <property type="term" value="P:transmembrane transport"/>
    <property type="evidence" value="ECO:0007669"/>
    <property type="project" value="InterPro"/>
</dbReference>
<dbReference type="NCBIfam" id="NF037995">
    <property type="entry name" value="TRAP_S1"/>
    <property type="match status" value="1"/>
</dbReference>
<accession>A0A4R2T118</accession>
<dbReference type="CDD" id="cd13603">
    <property type="entry name" value="PBP2_TRAP_Siap_TeaA_like"/>
    <property type="match status" value="1"/>
</dbReference>
<keyword evidence="3" id="KW-0813">Transport</keyword>
<organism evidence="6 7">
    <name type="scientific">Cricetibacter osteomyelitidis</name>
    <dbReference type="NCBI Taxonomy" id="1521931"/>
    <lineage>
        <taxon>Bacteria</taxon>
        <taxon>Pseudomonadati</taxon>
        <taxon>Pseudomonadota</taxon>
        <taxon>Gammaproteobacteria</taxon>
        <taxon>Pasteurellales</taxon>
        <taxon>Pasteurellaceae</taxon>
        <taxon>Cricetibacter</taxon>
    </lineage>
</organism>
<dbReference type="EMBL" id="SLYB01000004">
    <property type="protein sequence ID" value="TCP96577.1"/>
    <property type="molecule type" value="Genomic_DNA"/>
</dbReference>
<dbReference type="InterPro" id="IPR004682">
    <property type="entry name" value="TRAP_DctP"/>
</dbReference>
<dbReference type="RefSeq" id="WP_131975320.1">
    <property type="nucleotide sequence ID" value="NZ_SLYB01000004.1"/>
</dbReference>
<evidence type="ECO:0000256" key="2">
    <source>
        <dbReference type="ARBA" id="ARBA00009023"/>
    </source>
</evidence>
<dbReference type="InterPro" id="IPR038404">
    <property type="entry name" value="TRAP_DctP_sf"/>
</dbReference>
<evidence type="ECO:0000256" key="5">
    <source>
        <dbReference type="SAM" id="SignalP"/>
    </source>
</evidence>
<evidence type="ECO:0000313" key="6">
    <source>
        <dbReference type="EMBL" id="TCP96577.1"/>
    </source>
</evidence>
<keyword evidence="4 5" id="KW-0732">Signal</keyword>
<protein>
    <submittedName>
        <fullName evidence="6">Tripartite ATP-independent transporter DctP family solute receptor</fullName>
    </submittedName>
</protein>
<evidence type="ECO:0000256" key="1">
    <source>
        <dbReference type="ARBA" id="ARBA00004196"/>
    </source>
</evidence>
<dbReference type="GO" id="GO:0030288">
    <property type="term" value="C:outer membrane-bounded periplasmic space"/>
    <property type="evidence" value="ECO:0007669"/>
    <property type="project" value="InterPro"/>
</dbReference>
<evidence type="ECO:0000313" key="7">
    <source>
        <dbReference type="Proteomes" id="UP000295763"/>
    </source>
</evidence>
<proteinExistence type="inferred from homology"/>
<dbReference type="Pfam" id="PF03480">
    <property type="entry name" value="DctP"/>
    <property type="match status" value="1"/>
</dbReference>
<keyword evidence="7" id="KW-1185">Reference proteome</keyword>
<evidence type="ECO:0000256" key="4">
    <source>
        <dbReference type="ARBA" id="ARBA00022729"/>
    </source>
</evidence>
<name>A0A4R2T118_9PAST</name>
<comment type="subcellular location">
    <subcellularLocation>
        <location evidence="1">Cell envelope</location>
    </subcellularLocation>
</comment>
<dbReference type="PROSITE" id="PS51257">
    <property type="entry name" value="PROKAR_LIPOPROTEIN"/>
    <property type="match status" value="1"/>
</dbReference>
<keyword evidence="6" id="KW-0675">Receptor</keyword>
<gene>
    <name evidence="6" type="ORF">EDC44_104110</name>
</gene>
<dbReference type="AlphaFoldDB" id="A0A4R2T118"/>
<dbReference type="Proteomes" id="UP000295763">
    <property type="component" value="Unassembled WGS sequence"/>
</dbReference>
<dbReference type="PIRSF" id="PIRSF006470">
    <property type="entry name" value="DctB"/>
    <property type="match status" value="1"/>
</dbReference>
<dbReference type="OrthoDB" id="8690069at2"/>
<dbReference type="PANTHER" id="PTHR33376">
    <property type="match status" value="1"/>
</dbReference>
<sequence>MKKRTFLKTLLASAMLFSVAACNDSGDSAEKKVVKVSSVVAATHPSTVALKEVFKPMIEEKTQGRFQIDVYDSGQLGDEKQSFDYTRQGIIDLSVLGTVMWSEVPKMSVPDFPFLFKDVPHARKIYQGEIGKEIADSFESTQPIKFLAWMPNGARVFSSSKALTNPDQFKGQKMRMPNNPIHVKVAELLGANVAIMSLGEVFSALEQGVVDGQDNPLSTFVQQGFYSVNKNIYETNHMISSLELLANSKFWEKLSDEDKAIFLEAAKTTSDKSWDLYQASIDADKKFVTEKGGSVVTPSDADKTVLVEKMQPLYDDLYKKYDWAKDLVERIRNTD</sequence>
<dbReference type="InterPro" id="IPR018389">
    <property type="entry name" value="DctP_fam"/>
</dbReference>
<dbReference type="PANTHER" id="PTHR33376:SF4">
    <property type="entry name" value="SIALIC ACID-BINDING PERIPLASMIC PROTEIN SIAP"/>
    <property type="match status" value="1"/>
</dbReference>
<feature type="chain" id="PRO_5020285428" evidence="5">
    <location>
        <begin position="21"/>
        <end position="335"/>
    </location>
</feature>
<comment type="caution">
    <text evidence="6">The sequence shown here is derived from an EMBL/GenBank/DDBJ whole genome shotgun (WGS) entry which is preliminary data.</text>
</comment>
<dbReference type="NCBIfam" id="TIGR00787">
    <property type="entry name" value="dctP"/>
    <property type="match status" value="1"/>
</dbReference>
<feature type="signal peptide" evidence="5">
    <location>
        <begin position="1"/>
        <end position="20"/>
    </location>
</feature>
<evidence type="ECO:0000256" key="3">
    <source>
        <dbReference type="ARBA" id="ARBA00022448"/>
    </source>
</evidence>
<comment type="similarity">
    <text evidence="2">Belongs to the bacterial solute-binding protein 7 family.</text>
</comment>
<dbReference type="Gene3D" id="3.40.190.170">
    <property type="entry name" value="Bacterial extracellular solute-binding protein, family 7"/>
    <property type="match status" value="1"/>
</dbReference>